<evidence type="ECO:0000256" key="16">
    <source>
        <dbReference type="SAM" id="Phobius"/>
    </source>
</evidence>
<dbReference type="OrthoDB" id="158672at2759"/>
<dbReference type="Gene3D" id="3.40.1110.10">
    <property type="entry name" value="Calcium-transporting ATPase, cytoplasmic domain N"/>
    <property type="match status" value="1"/>
</dbReference>
<evidence type="ECO:0000256" key="2">
    <source>
        <dbReference type="ARBA" id="ARBA00012517"/>
    </source>
</evidence>
<dbReference type="InterPro" id="IPR044492">
    <property type="entry name" value="P_typ_ATPase_HD_dom"/>
</dbReference>
<feature type="transmembrane region" description="Helical" evidence="16">
    <location>
        <begin position="327"/>
        <end position="350"/>
    </location>
</feature>
<dbReference type="GO" id="GO:0005524">
    <property type="term" value="F:ATP binding"/>
    <property type="evidence" value="ECO:0007669"/>
    <property type="project" value="UniProtKB-KW"/>
</dbReference>
<dbReference type="InterPro" id="IPR006068">
    <property type="entry name" value="ATPase_P-typ_cation-transptr_C"/>
</dbReference>
<keyword evidence="5 16" id="KW-0812">Transmembrane</keyword>
<dbReference type="GO" id="GO:1990573">
    <property type="term" value="P:potassium ion import across plasma membrane"/>
    <property type="evidence" value="ECO:0007669"/>
    <property type="project" value="TreeGrafter"/>
</dbReference>
<evidence type="ECO:0000256" key="6">
    <source>
        <dbReference type="ARBA" id="ARBA00022723"/>
    </source>
</evidence>
<dbReference type="SFLD" id="SFLDG00002">
    <property type="entry name" value="C1.7:_P-type_atpase_like"/>
    <property type="match status" value="1"/>
</dbReference>
<dbReference type="SUPFAM" id="SSF56784">
    <property type="entry name" value="HAD-like"/>
    <property type="match status" value="1"/>
</dbReference>
<evidence type="ECO:0000313" key="19">
    <source>
        <dbReference type="Proteomes" id="UP001150925"/>
    </source>
</evidence>
<dbReference type="PRINTS" id="PR00119">
    <property type="entry name" value="CATATPASE"/>
</dbReference>
<dbReference type="GO" id="GO:0005391">
    <property type="term" value="F:P-type sodium:potassium-exchanging transporter activity"/>
    <property type="evidence" value="ECO:0007669"/>
    <property type="project" value="TreeGrafter"/>
</dbReference>
<dbReference type="InterPro" id="IPR036412">
    <property type="entry name" value="HAD-like_sf"/>
</dbReference>
<proteinExistence type="predicted"/>
<dbReference type="GO" id="GO:0030007">
    <property type="term" value="P:intracellular potassium ion homeostasis"/>
    <property type="evidence" value="ECO:0007669"/>
    <property type="project" value="TreeGrafter"/>
</dbReference>
<dbReference type="Gene3D" id="2.70.150.10">
    <property type="entry name" value="Calcium-transporting ATPase, cytoplasmic transduction domain A"/>
    <property type="match status" value="1"/>
</dbReference>
<dbReference type="EMBL" id="JANBPY010000378">
    <property type="protein sequence ID" value="KAJ1967194.1"/>
    <property type="molecule type" value="Genomic_DNA"/>
</dbReference>
<evidence type="ECO:0000256" key="11">
    <source>
        <dbReference type="ARBA" id="ARBA00022989"/>
    </source>
</evidence>
<dbReference type="InterPro" id="IPR050510">
    <property type="entry name" value="Cation_transp_ATPase_P-type"/>
</dbReference>
<evidence type="ECO:0000256" key="14">
    <source>
        <dbReference type="ARBA" id="ARBA00023136"/>
    </source>
</evidence>
<reference evidence="18" key="1">
    <citation type="submission" date="2022-07" db="EMBL/GenBank/DDBJ databases">
        <title>Phylogenomic reconstructions and comparative analyses of Kickxellomycotina fungi.</title>
        <authorList>
            <person name="Reynolds N.K."/>
            <person name="Stajich J.E."/>
            <person name="Barry K."/>
            <person name="Grigoriev I.V."/>
            <person name="Crous P."/>
            <person name="Smith M.E."/>
        </authorList>
    </citation>
    <scope>NUCLEOTIDE SEQUENCE</scope>
    <source>
        <strain evidence="18">RSA 1196</strain>
    </source>
</reference>
<keyword evidence="3" id="KW-0813">Transport</keyword>
<comment type="caution">
    <text evidence="18">The sequence shown here is derived from an EMBL/GenBank/DDBJ whole genome shotgun (WGS) entry which is preliminary data.</text>
</comment>
<organism evidence="18 19">
    <name type="scientific">Dispira parvispora</name>
    <dbReference type="NCBI Taxonomy" id="1520584"/>
    <lineage>
        <taxon>Eukaryota</taxon>
        <taxon>Fungi</taxon>
        <taxon>Fungi incertae sedis</taxon>
        <taxon>Zoopagomycota</taxon>
        <taxon>Kickxellomycotina</taxon>
        <taxon>Dimargaritomycetes</taxon>
        <taxon>Dimargaritales</taxon>
        <taxon>Dimargaritaceae</taxon>
        <taxon>Dispira</taxon>
    </lineage>
</organism>
<keyword evidence="8" id="KW-0187">Copper transport</keyword>
<dbReference type="PRINTS" id="PR00121">
    <property type="entry name" value="NAKATPASE"/>
</dbReference>
<evidence type="ECO:0000259" key="17">
    <source>
        <dbReference type="SMART" id="SM00831"/>
    </source>
</evidence>
<evidence type="ECO:0000313" key="18">
    <source>
        <dbReference type="EMBL" id="KAJ1967194.1"/>
    </source>
</evidence>
<gene>
    <name evidence="18" type="ORF">IWQ62_002006</name>
</gene>
<dbReference type="EC" id="7.2.2.8" evidence="2"/>
<keyword evidence="4" id="KW-1003">Cell membrane</keyword>
<feature type="transmembrane region" description="Helical" evidence="16">
    <location>
        <begin position="126"/>
        <end position="145"/>
    </location>
</feature>
<feature type="transmembrane region" description="Helical" evidence="16">
    <location>
        <begin position="1093"/>
        <end position="1115"/>
    </location>
</feature>
<keyword evidence="6" id="KW-0479">Metal-binding</keyword>
<dbReference type="SUPFAM" id="SSF81653">
    <property type="entry name" value="Calcium ATPase, transduction domain A"/>
    <property type="match status" value="1"/>
</dbReference>
<feature type="transmembrane region" description="Helical" evidence="16">
    <location>
        <begin position="1033"/>
        <end position="1054"/>
    </location>
</feature>
<feature type="transmembrane region" description="Helical" evidence="16">
    <location>
        <begin position="895"/>
        <end position="916"/>
    </location>
</feature>
<keyword evidence="14 16" id="KW-0472">Membrane</keyword>
<evidence type="ECO:0000256" key="7">
    <source>
        <dbReference type="ARBA" id="ARBA00022741"/>
    </source>
</evidence>
<keyword evidence="19" id="KW-1185">Reference proteome</keyword>
<feature type="transmembrane region" description="Helical" evidence="16">
    <location>
        <begin position="965"/>
        <end position="994"/>
    </location>
</feature>
<sequence length="1165" mass="129000">MVTTAGGASQVLVQNINIEYRTLSFHLENDIGHGRDIDALFDYHKHNVDHLEQLLGTSTTQGLDDSTVNERLTKDGHNVLKPIRTNLTRKCMRYLFGGFGGILWIGCIACVLAWKPLGRPPDPANLGLAVLLFTVLTLQTILNVYQHWTSTQFMRTITNILPAQCDVMRGGQLKTISVRDIVVGDYVLLRYGNKVPADIRLVACVGLQLDKSLLTGENDHIAATTQWTDDNFLESRNIALMGTLVTNGNGAGLVIATGDSTVMGKISKRTTNGNVLRSTLQREISRLVTVIASLSLVAAAFSLLIWGTWLHHAFPTFIDTSDALVNAISVLVAFVPVGLPIGIAMALNIVARKMVSRKVLVKNLMAVESLGSVNVIASDKTGTLTQNRMFVFHACAGSYYWSNAYSDTRPLSQYSAAFVQLLAASQLCNGATFDPKTKHLPVLDQRVNGDPTDSAMLRFGAHVGSQDETDALDLNGVEVTHRIPFNSKNKWMLCVVQPTSIASSSQTVSSAEISSLEESTSNQSPDRHVFGPSHQPTLLIKGAPDVLISKTKWYLNNDGSTKPFDDTLRRMVCEQQEVWSNQGQRVLMVCKRMLQSSQDLPTDPDDLQSLTAMAHSLCLVGLVSIVDPPRPEAKQVVHECHEAGIRVFMVTGDYALTAAAIARQVGIFTQPRVDTLADLDQRISRSHLGTLLMNEKVTSPKPIYTATKGHTSYSSSDSCKTEVSWYDTSTYKPDPTSDTCTAVHFDLDERLSTLQSYRDYLSDCRYSKEPCNRSHHLSPYSGALLLSGSELSTLTNSQWDKVTQYREIVFARTSPEQKLDIVTKFQASGAVVGVTGDGVNDAPALKSANVGVAMSGSSGVALEASHMILLDNNISSILAAVEHGRWVFDIMKKCIMHLLPAGCFAEFIPIMTHILLGVPSPLSAFLMVCTGLLTDLPLILKAIYEKPKANLLSRGPRNPKRDRLVNLRVLLKAYLLIGVVETVFGHIMFFYYMWSYGKLSPYDLFFAYDKWRDGYQGYTHQELSNLLHTGQCVMFISLVMRQCFSSLFFNRLYYIMFFRRLSSKVAWPRHSFASSRKSTHISKSEKLSAATSTGIPLILLVWACSVTLAVAIIYLPVVNVMFKTRPVPIVFFFLPFGYSLFCFVLDELRRWAIRRGFTFFSLGTW</sequence>
<feature type="transmembrane region" description="Helical" evidence="16">
    <location>
        <begin position="1127"/>
        <end position="1145"/>
    </location>
</feature>
<dbReference type="GO" id="GO:0036376">
    <property type="term" value="P:sodium ion export across plasma membrane"/>
    <property type="evidence" value="ECO:0007669"/>
    <property type="project" value="TreeGrafter"/>
</dbReference>
<protein>
    <recommendedName>
        <fullName evidence="2">P-type Cu(+) transporter</fullName>
        <ecNumber evidence="2">7.2.2.8</ecNumber>
    </recommendedName>
</protein>
<dbReference type="Pfam" id="PF00689">
    <property type="entry name" value="Cation_ATPase_C"/>
    <property type="match status" value="1"/>
</dbReference>
<dbReference type="SFLD" id="SFLDS00003">
    <property type="entry name" value="Haloacid_Dehalogenase"/>
    <property type="match status" value="1"/>
</dbReference>
<keyword evidence="12" id="KW-0186">Copper</keyword>
<evidence type="ECO:0000256" key="10">
    <source>
        <dbReference type="ARBA" id="ARBA00022967"/>
    </source>
</evidence>
<dbReference type="InterPro" id="IPR023214">
    <property type="entry name" value="HAD_sf"/>
</dbReference>
<dbReference type="GO" id="GO:0006883">
    <property type="term" value="P:intracellular sodium ion homeostasis"/>
    <property type="evidence" value="ECO:0007669"/>
    <property type="project" value="TreeGrafter"/>
</dbReference>
<dbReference type="InterPro" id="IPR008250">
    <property type="entry name" value="ATPase_P-typ_transduc_dom_A_sf"/>
</dbReference>
<dbReference type="GO" id="GO:0046872">
    <property type="term" value="F:metal ion binding"/>
    <property type="evidence" value="ECO:0007669"/>
    <property type="project" value="UniProtKB-KW"/>
</dbReference>
<dbReference type="Pfam" id="PF00690">
    <property type="entry name" value="Cation_ATPase_N"/>
    <property type="match status" value="1"/>
</dbReference>
<evidence type="ECO:0000256" key="9">
    <source>
        <dbReference type="ARBA" id="ARBA00022840"/>
    </source>
</evidence>
<dbReference type="GO" id="GO:1902600">
    <property type="term" value="P:proton transmembrane transport"/>
    <property type="evidence" value="ECO:0007669"/>
    <property type="project" value="TreeGrafter"/>
</dbReference>
<evidence type="ECO:0000256" key="5">
    <source>
        <dbReference type="ARBA" id="ARBA00022692"/>
    </source>
</evidence>
<keyword evidence="9" id="KW-0067">ATP-binding</keyword>
<evidence type="ECO:0000256" key="3">
    <source>
        <dbReference type="ARBA" id="ARBA00022448"/>
    </source>
</evidence>
<dbReference type="Gene3D" id="3.40.50.1000">
    <property type="entry name" value="HAD superfamily/HAD-like"/>
    <property type="match status" value="2"/>
</dbReference>
<feature type="region of interest" description="Disordered" evidence="15">
    <location>
        <begin position="512"/>
        <end position="535"/>
    </location>
</feature>
<dbReference type="InterPro" id="IPR059000">
    <property type="entry name" value="ATPase_P-type_domA"/>
</dbReference>
<dbReference type="InterPro" id="IPR023298">
    <property type="entry name" value="ATPase_P-typ_TM_dom_sf"/>
</dbReference>
<accession>A0A9W8AR72</accession>
<dbReference type="SMART" id="SM00831">
    <property type="entry name" value="Cation_ATPase_N"/>
    <property type="match status" value="1"/>
</dbReference>
<keyword evidence="7" id="KW-0547">Nucleotide-binding</keyword>
<evidence type="ECO:0000256" key="1">
    <source>
        <dbReference type="ARBA" id="ARBA00004651"/>
    </source>
</evidence>
<dbReference type="SUPFAM" id="SSF81665">
    <property type="entry name" value="Calcium ATPase, transmembrane domain M"/>
    <property type="match status" value="1"/>
</dbReference>
<dbReference type="PANTHER" id="PTHR43294">
    <property type="entry name" value="SODIUM/POTASSIUM-TRANSPORTING ATPASE SUBUNIT ALPHA"/>
    <property type="match status" value="1"/>
</dbReference>
<comment type="subcellular location">
    <subcellularLocation>
        <location evidence="1">Cell membrane</location>
        <topology evidence="1">Multi-pass membrane protein</topology>
    </subcellularLocation>
</comment>
<keyword evidence="11 16" id="KW-1133">Transmembrane helix</keyword>
<dbReference type="SUPFAM" id="SSF81660">
    <property type="entry name" value="Metal cation-transporting ATPase, ATP-binding domain N"/>
    <property type="match status" value="1"/>
</dbReference>
<evidence type="ECO:0000256" key="12">
    <source>
        <dbReference type="ARBA" id="ARBA00023008"/>
    </source>
</evidence>
<dbReference type="SFLD" id="SFLDF00027">
    <property type="entry name" value="p-type_atpase"/>
    <property type="match status" value="1"/>
</dbReference>
<evidence type="ECO:0000256" key="8">
    <source>
        <dbReference type="ARBA" id="ARBA00022796"/>
    </source>
</evidence>
<dbReference type="GO" id="GO:0140581">
    <property type="term" value="F:P-type monovalent copper transporter activity"/>
    <property type="evidence" value="ECO:0007669"/>
    <property type="project" value="UniProtKB-EC"/>
</dbReference>
<evidence type="ECO:0000256" key="4">
    <source>
        <dbReference type="ARBA" id="ARBA00022475"/>
    </source>
</evidence>
<dbReference type="FunFam" id="3.40.50.1000:FF:000144">
    <property type="entry name" value="copper-transporting ATPase 1 isoform X2"/>
    <property type="match status" value="1"/>
</dbReference>
<feature type="domain" description="Cation-transporting P-type ATPase N-terminal" evidence="17">
    <location>
        <begin position="42"/>
        <end position="115"/>
    </location>
</feature>
<name>A0A9W8AR72_9FUNG</name>
<feature type="transmembrane region" description="Helical" evidence="16">
    <location>
        <begin position="94"/>
        <end position="114"/>
    </location>
</feature>
<dbReference type="Gene3D" id="1.20.1110.10">
    <property type="entry name" value="Calcium-transporting ATPase, transmembrane domain"/>
    <property type="match status" value="3"/>
</dbReference>
<evidence type="ECO:0000256" key="15">
    <source>
        <dbReference type="SAM" id="MobiDB-lite"/>
    </source>
</evidence>
<dbReference type="GO" id="GO:0005886">
    <property type="term" value="C:plasma membrane"/>
    <property type="evidence" value="ECO:0007669"/>
    <property type="project" value="UniProtKB-SubCell"/>
</dbReference>
<dbReference type="PANTHER" id="PTHR43294:SF21">
    <property type="entry name" value="CATION TRANSPORTING ATPASE"/>
    <property type="match status" value="1"/>
</dbReference>
<keyword evidence="10" id="KW-1278">Translocase</keyword>
<feature type="transmembrane region" description="Helical" evidence="16">
    <location>
        <begin position="287"/>
        <end position="307"/>
    </location>
</feature>
<dbReference type="InterPro" id="IPR023299">
    <property type="entry name" value="ATPase_P-typ_cyto_dom_N"/>
</dbReference>
<dbReference type="InterPro" id="IPR018303">
    <property type="entry name" value="ATPase_P-typ_P_site"/>
</dbReference>
<dbReference type="InterPro" id="IPR004014">
    <property type="entry name" value="ATPase_P-typ_cation-transptr_N"/>
</dbReference>
<dbReference type="Pfam" id="PF13246">
    <property type="entry name" value="Cation_ATPase"/>
    <property type="match status" value="2"/>
</dbReference>
<dbReference type="NCBIfam" id="TIGR01494">
    <property type="entry name" value="ATPase_P-type"/>
    <property type="match status" value="2"/>
</dbReference>
<dbReference type="Pfam" id="PF00122">
    <property type="entry name" value="E1-E2_ATPase"/>
    <property type="match status" value="1"/>
</dbReference>
<dbReference type="PROSITE" id="PS00154">
    <property type="entry name" value="ATPASE_E1_E2"/>
    <property type="match status" value="1"/>
</dbReference>
<keyword evidence="13" id="KW-0406">Ion transport</keyword>
<evidence type="ECO:0000256" key="13">
    <source>
        <dbReference type="ARBA" id="ARBA00023065"/>
    </source>
</evidence>
<dbReference type="Proteomes" id="UP001150925">
    <property type="component" value="Unassembled WGS sequence"/>
</dbReference>
<dbReference type="GO" id="GO:0016887">
    <property type="term" value="F:ATP hydrolysis activity"/>
    <property type="evidence" value="ECO:0007669"/>
    <property type="project" value="InterPro"/>
</dbReference>
<dbReference type="InterPro" id="IPR001757">
    <property type="entry name" value="P_typ_ATPase"/>
</dbReference>
<dbReference type="AlphaFoldDB" id="A0A9W8AR72"/>
<feature type="transmembrane region" description="Helical" evidence="16">
    <location>
        <begin position="922"/>
        <end position="944"/>
    </location>
</feature>